<evidence type="ECO:0000256" key="2">
    <source>
        <dbReference type="ARBA" id="ARBA00007935"/>
    </source>
</evidence>
<evidence type="ECO:0000256" key="6">
    <source>
        <dbReference type="ARBA" id="ARBA00022989"/>
    </source>
</evidence>
<evidence type="ECO:0000313" key="8">
    <source>
        <dbReference type="EMBL" id="MFB9885484.1"/>
    </source>
</evidence>
<evidence type="ECO:0000256" key="7">
    <source>
        <dbReference type="ARBA" id="ARBA00023136"/>
    </source>
</evidence>
<dbReference type="Proteomes" id="UP001589628">
    <property type="component" value="Unassembled WGS sequence"/>
</dbReference>
<evidence type="ECO:0000256" key="3">
    <source>
        <dbReference type="ARBA" id="ARBA00022448"/>
    </source>
</evidence>
<dbReference type="Gene3D" id="1.10.3470.10">
    <property type="entry name" value="ABC transporter involved in vitamin B12 uptake, BtuC"/>
    <property type="match status" value="1"/>
</dbReference>
<dbReference type="RefSeq" id="WP_027313583.1">
    <property type="nucleotide sequence ID" value="NZ_JBHLZN010000001.1"/>
</dbReference>
<evidence type="ECO:0000256" key="4">
    <source>
        <dbReference type="ARBA" id="ARBA00022475"/>
    </source>
</evidence>
<protein>
    <submittedName>
        <fullName evidence="8">FecCD family ABC transporter permease</fullName>
    </submittedName>
</protein>
<organism evidence="8 9">
    <name type="scientific">Balneatrix alpica</name>
    <dbReference type="NCBI Taxonomy" id="75684"/>
    <lineage>
        <taxon>Bacteria</taxon>
        <taxon>Pseudomonadati</taxon>
        <taxon>Pseudomonadota</taxon>
        <taxon>Gammaproteobacteria</taxon>
        <taxon>Oceanospirillales</taxon>
        <taxon>Balneatrichaceae</taxon>
        <taxon>Balneatrix</taxon>
    </lineage>
</organism>
<keyword evidence="9" id="KW-1185">Reference proteome</keyword>
<dbReference type="Pfam" id="PF01032">
    <property type="entry name" value="FecCD"/>
    <property type="match status" value="1"/>
</dbReference>
<evidence type="ECO:0000256" key="1">
    <source>
        <dbReference type="ARBA" id="ARBA00004651"/>
    </source>
</evidence>
<dbReference type="InterPro" id="IPR000522">
    <property type="entry name" value="ABC_transptr_permease_BtuC"/>
</dbReference>
<keyword evidence="3" id="KW-0813">Transport</keyword>
<keyword evidence="4" id="KW-1003">Cell membrane</keyword>
<comment type="caution">
    <text evidence="8">The sequence shown here is derived from an EMBL/GenBank/DDBJ whole genome shotgun (WGS) entry which is preliminary data.</text>
</comment>
<comment type="subcellular location">
    <subcellularLocation>
        <location evidence="1">Cell membrane</location>
        <topology evidence="1">Multi-pass membrane protein</topology>
    </subcellularLocation>
</comment>
<keyword evidence="7" id="KW-0472">Membrane</keyword>
<accession>A0ABV5ZAA9</accession>
<dbReference type="EMBL" id="JBHLZN010000001">
    <property type="protein sequence ID" value="MFB9885484.1"/>
    <property type="molecule type" value="Genomic_DNA"/>
</dbReference>
<comment type="similarity">
    <text evidence="2">Belongs to the binding-protein-dependent transport system permease family. FecCD subfamily.</text>
</comment>
<dbReference type="PANTHER" id="PTHR30472:SF25">
    <property type="entry name" value="ABC TRANSPORTER PERMEASE PROTEIN MJ0876-RELATED"/>
    <property type="match status" value="1"/>
</dbReference>
<dbReference type="PANTHER" id="PTHR30472">
    <property type="entry name" value="FERRIC ENTEROBACTIN TRANSPORT SYSTEM PERMEASE PROTEIN"/>
    <property type="match status" value="1"/>
</dbReference>
<dbReference type="InterPro" id="IPR037294">
    <property type="entry name" value="ABC_BtuC-like"/>
</dbReference>
<dbReference type="CDD" id="cd06550">
    <property type="entry name" value="TM_ABC_iron-siderophores_like"/>
    <property type="match status" value="1"/>
</dbReference>
<name>A0ABV5ZAA9_9GAMM</name>
<sequence>MMDSSLVEHTVVSQGSTLASHYRQFVLKRVLLLLTLAVAGALALLADMVLGPSSLGLSEIWQVLMQPEQTEPWMQAVVMEVRIPYALMAVVVGACLGLAGAEMQTALNNPLASPFTLGIGAAATLGAAIVILFDFSWTGLSFTYLLPLGAFVCASFASLLVLALSCYRGASVNTVVLFGISLFFALNALVSLLMFVADTNSLQQIVFWTMGSLSRANLEKVTLVAVVFVLCLPLAMRHAWAMTALRSGEDQAKAIGIRVERMRLVVLLRVSLLTAAALAFVGEIGFIGLVGPHMARMLLGEDHRFFLPGSALAGALLLSLASIASKALIPGIILPVGIVTALVGIPLFMSLILSHRREM</sequence>
<keyword evidence="5" id="KW-0812">Transmembrane</keyword>
<dbReference type="SUPFAM" id="SSF81345">
    <property type="entry name" value="ABC transporter involved in vitamin B12 uptake, BtuC"/>
    <property type="match status" value="1"/>
</dbReference>
<evidence type="ECO:0000313" key="9">
    <source>
        <dbReference type="Proteomes" id="UP001589628"/>
    </source>
</evidence>
<reference evidence="8 9" key="1">
    <citation type="submission" date="2024-09" db="EMBL/GenBank/DDBJ databases">
        <authorList>
            <person name="Sun Q."/>
            <person name="Mori K."/>
        </authorList>
    </citation>
    <scope>NUCLEOTIDE SEQUENCE [LARGE SCALE GENOMIC DNA]</scope>
    <source>
        <strain evidence="8 9">ATCC 51285</strain>
    </source>
</reference>
<gene>
    <name evidence="8" type="ORF">ACFFLH_03555</name>
</gene>
<proteinExistence type="inferred from homology"/>
<evidence type="ECO:0000256" key="5">
    <source>
        <dbReference type="ARBA" id="ARBA00022692"/>
    </source>
</evidence>
<keyword evidence="6" id="KW-1133">Transmembrane helix</keyword>